<dbReference type="Pfam" id="PF10282">
    <property type="entry name" value="Lactonase"/>
    <property type="match status" value="1"/>
</dbReference>
<evidence type="ECO:0000256" key="1">
    <source>
        <dbReference type="ARBA" id="ARBA00005564"/>
    </source>
</evidence>
<evidence type="ECO:0000256" key="4">
    <source>
        <dbReference type="SAM" id="SignalP"/>
    </source>
</evidence>
<dbReference type="InterPro" id="IPR050282">
    <property type="entry name" value="Cycloisomerase_2"/>
</dbReference>
<dbReference type="Gene3D" id="2.130.10.10">
    <property type="entry name" value="YVTN repeat-like/Quinoprotein amine dehydrogenase"/>
    <property type="match status" value="1"/>
</dbReference>
<evidence type="ECO:0000313" key="6">
    <source>
        <dbReference type="Proteomes" id="UP000619761"/>
    </source>
</evidence>
<keyword evidence="6" id="KW-1185">Reference proteome</keyword>
<name>A0ABQ3B466_9GAMM</name>
<sequence>MLYSKHFFGYALCLALSLGISSIAHASNVKLITGGYTDKGGEGVYGLSFDTNTNQFGAPQLLAKNNNPSFGLKNNNLWYFVDETNEGQLLTYSKNEKNELTLLQKLSVAGASPCYIAKRKDGKYIAVANYSSGSLSVFELDKNGVPNGQPQVKQQQGTGPNSQRQEAAHAHWAGWSQLNDAKKTTGIYVVDLGVDKIFWYPQNAKGILEEGQVAFSAAPGDGPRHLAIYPNKPWVYVLNELSNTLSFTQQDNNGRLTEIQKISTLPSNFKGKNTAAHIVISANGKHIYTSNRGDENSISVFDIAADGKLTLTQTISSQGKVPRFFLILEDTKKILVANQESNNLVVMNILANGQLEYTGAQTKVPKPTFIGLE</sequence>
<dbReference type="PANTHER" id="PTHR30344">
    <property type="entry name" value="6-PHOSPHOGLUCONOLACTONASE-RELATED"/>
    <property type="match status" value="1"/>
</dbReference>
<dbReference type="InterPro" id="IPR011048">
    <property type="entry name" value="Haem_d1_sf"/>
</dbReference>
<protein>
    <recommendedName>
        <fullName evidence="7">6-phosphogluconolactonase</fullName>
    </recommendedName>
</protein>
<organism evidence="5 6">
    <name type="scientific">Cellvibrio zantedeschiae</name>
    <dbReference type="NCBI Taxonomy" id="1237077"/>
    <lineage>
        <taxon>Bacteria</taxon>
        <taxon>Pseudomonadati</taxon>
        <taxon>Pseudomonadota</taxon>
        <taxon>Gammaproteobacteria</taxon>
        <taxon>Cellvibrionales</taxon>
        <taxon>Cellvibrionaceae</taxon>
        <taxon>Cellvibrio</taxon>
    </lineage>
</organism>
<feature type="signal peptide" evidence="4">
    <location>
        <begin position="1"/>
        <end position="26"/>
    </location>
</feature>
<keyword evidence="2" id="KW-0313">Glucose metabolism</keyword>
<dbReference type="EMBL" id="BMYZ01000001">
    <property type="protein sequence ID" value="GGY73788.1"/>
    <property type="molecule type" value="Genomic_DNA"/>
</dbReference>
<accession>A0ABQ3B466</accession>
<proteinExistence type="inferred from homology"/>
<dbReference type="Proteomes" id="UP000619761">
    <property type="component" value="Unassembled WGS sequence"/>
</dbReference>
<feature type="compositionally biased region" description="Polar residues" evidence="3">
    <location>
        <begin position="146"/>
        <end position="165"/>
    </location>
</feature>
<comment type="caution">
    <text evidence="5">The sequence shown here is derived from an EMBL/GenBank/DDBJ whole genome shotgun (WGS) entry which is preliminary data.</text>
</comment>
<feature type="chain" id="PRO_5045245066" description="6-phosphogluconolactonase" evidence="4">
    <location>
        <begin position="27"/>
        <end position="373"/>
    </location>
</feature>
<dbReference type="RefSeq" id="WP_189417799.1">
    <property type="nucleotide sequence ID" value="NZ_BMYZ01000001.1"/>
</dbReference>
<dbReference type="InterPro" id="IPR015943">
    <property type="entry name" value="WD40/YVTN_repeat-like_dom_sf"/>
</dbReference>
<keyword evidence="2" id="KW-0119">Carbohydrate metabolism</keyword>
<keyword evidence="4" id="KW-0732">Signal</keyword>
<evidence type="ECO:0008006" key="7">
    <source>
        <dbReference type="Google" id="ProtNLM"/>
    </source>
</evidence>
<dbReference type="InterPro" id="IPR019405">
    <property type="entry name" value="Lactonase_7-beta_prop"/>
</dbReference>
<feature type="region of interest" description="Disordered" evidence="3">
    <location>
        <begin position="144"/>
        <end position="166"/>
    </location>
</feature>
<reference evidence="6" key="1">
    <citation type="journal article" date="2019" name="Int. J. Syst. Evol. Microbiol.">
        <title>The Global Catalogue of Microorganisms (GCM) 10K type strain sequencing project: providing services to taxonomists for standard genome sequencing and annotation.</title>
        <authorList>
            <consortium name="The Broad Institute Genomics Platform"/>
            <consortium name="The Broad Institute Genome Sequencing Center for Infectious Disease"/>
            <person name="Wu L."/>
            <person name="Ma J."/>
        </authorList>
    </citation>
    <scope>NUCLEOTIDE SEQUENCE [LARGE SCALE GENOMIC DNA]</scope>
    <source>
        <strain evidence="6">KCTC 32239</strain>
    </source>
</reference>
<evidence type="ECO:0000256" key="2">
    <source>
        <dbReference type="ARBA" id="ARBA00022526"/>
    </source>
</evidence>
<gene>
    <name evidence="5" type="ORF">GCM10011613_18820</name>
</gene>
<dbReference type="PANTHER" id="PTHR30344:SF1">
    <property type="entry name" value="6-PHOSPHOGLUCONOLACTONASE"/>
    <property type="match status" value="1"/>
</dbReference>
<evidence type="ECO:0000313" key="5">
    <source>
        <dbReference type="EMBL" id="GGY73788.1"/>
    </source>
</evidence>
<dbReference type="SUPFAM" id="SSF51004">
    <property type="entry name" value="C-terminal (heme d1) domain of cytochrome cd1-nitrite reductase"/>
    <property type="match status" value="1"/>
</dbReference>
<comment type="similarity">
    <text evidence="1">Belongs to the cycloisomerase 2 family.</text>
</comment>
<evidence type="ECO:0000256" key="3">
    <source>
        <dbReference type="SAM" id="MobiDB-lite"/>
    </source>
</evidence>